<keyword evidence="1" id="KW-1133">Transmembrane helix</keyword>
<dbReference type="Gene3D" id="2.60.120.10">
    <property type="entry name" value="Jelly Rolls"/>
    <property type="match status" value="1"/>
</dbReference>
<feature type="transmembrane region" description="Helical" evidence="1">
    <location>
        <begin position="135"/>
        <end position="151"/>
    </location>
</feature>
<evidence type="ECO:0000313" key="2">
    <source>
        <dbReference type="EMBL" id="ARW68800.1"/>
    </source>
</evidence>
<dbReference type="InterPro" id="IPR018490">
    <property type="entry name" value="cNMP-bd_dom_sf"/>
</dbReference>
<accession>A0A1Z1MRS7</accession>
<dbReference type="InterPro" id="IPR014710">
    <property type="entry name" value="RmlC-like_jellyroll"/>
</dbReference>
<name>A0A1Z1MRS7_9FLOR</name>
<organism evidence="2">
    <name type="scientific">Palisada sp</name>
    <dbReference type="NCBI Taxonomy" id="1955416"/>
    <lineage>
        <taxon>Eukaryota</taxon>
        <taxon>Rhodophyta</taxon>
        <taxon>Florideophyceae</taxon>
        <taxon>Rhodymeniophycidae</taxon>
        <taxon>Ceramiales</taxon>
        <taxon>Rhodomelaceae</taxon>
        <taxon>Laurencieae</taxon>
        <taxon>Palisada</taxon>
    </lineage>
</organism>
<sequence length="208" mass="24571">MKWIKFLNNCKIPYYVYKLNKNDSIIICDQYCSKHQIIIILHGSIYIMKIFANKNLIPIVILNKNSIFSTSNINSQFYYQLIALEKTYVLTIKLKTKHKLSNQLMLNILEGYQKTLNSHQIMTEAINQKYKKDRVLYIILILFFQFGTINNKQVRLPFKISQKNLAQITGTSKETINKITREVNQKFNISYCKKKSIQIDNIFNLTEK</sequence>
<keyword evidence="2" id="KW-0150">Chloroplast</keyword>
<keyword evidence="1" id="KW-0812">Transmembrane</keyword>
<dbReference type="EMBL" id="MF101453">
    <property type="protein sequence ID" value="ARW68800.1"/>
    <property type="molecule type" value="Genomic_DNA"/>
</dbReference>
<dbReference type="SUPFAM" id="SSF51206">
    <property type="entry name" value="cAMP-binding domain-like"/>
    <property type="match status" value="1"/>
</dbReference>
<gene>
    <name evidence="2" type="primary">ntcA</name>
</gene>
<keyword evidence="2" id="KW-0934">Plastid</keyword>
<dbReference type="InterPro" id="IPR036390">
    <property type="entry name" value="WH_DNA-bd_sf"/>
</dbReference>
<reference evidence="2" key="1">
    <citation type="journal article" date="2017" name="J. Phycol.">
        <title>Analysis of chloroplast genomes and a supermatrix inform reclassification of the Rhodomelaceae (Rhodophyta).</title>
        <authorList>
            <person name="Diaz-Tapia P."/>
            <person name="Maggs C.A."/>
            <person name="West J.A."/>
            <person name="Verbruggen H."/>
        </authorList>
    </citation>
    <scope>NUCLEOTIDE SEQUENCE</scope>
    <source>
        <strain evidence="2">PD1686</strain>
    </source>
</reference>
<geneLocation type="chloroplast" evidence="2"/>
<protein>
    <submittedName>
        <fullName evidence="2">Global nitrogen transcriptional regulator</fullName>
    </submittedName>
</protein>
<proteinExistence type="predicted"/>
<evidence type="ECO:0000256" key="1">
    <source>
        <dbReference type="SAM" id="Phobius"/>
    </source>
</evidence>
<keyword evidence="1" id="KW-0472">Membrane</keyword>
<dbReference type="AlphaFoldDB" id="A0A1Z1MRS7"/>
<dbReference type="SUPFAM" id="SSF46785">
    <property type="entry name" value="Winged helix' DNA-binding domain"/>
    <property type="match status" value="1"/>
</dbReference>